<accession>A0AAD8IFY9</accession>
<comment type="caution">
    <text evidence="1">The sequence shown here is derived from an EMBL/GenBank/DDBJ whole genome shotgun (WGS) entry which is preliminary data.</text>
</comment>
<protein>
    <submittedName>
        <fullName evidence="1">Uncharacterized protein</fullName>
    </submittedName>
</protein>
<dbReference type="EMBL" id="JAUIZM010000005">
    <property type="protein sequence ID" value="KAK1383200.1"/>
    <property type="molecule type" value="Genomic_DNA"/>
</dbReference>
<reference evidence="1" key="1">
    <citation type="submission" date="2023-02" db="EMBL/GenBank/DDBJ databases">
        <title>Genome of toxic invasive species Heracleum sosnowskyi carries increased number of genes despite the absence of recent whole-genome duplications.</title>
        <authorList>
            <person name="Schelkunov M."/>
            <person name="Shtratnikova V."/>
            <person name="Makarenko M."/>
            <person name="Klepikova A."/>
            <person name="Omelchenko D."/>
            <person name="Novikova G."/>
            <person name="Obukhova E."/>
            <person name="Bogdanov V."/>
            <person name="Penin A."/>
            <person name="Logacheva M."/>
        </authorList>
    </citation>
    <scope>NUCLEOTIDE SEQUENCE</scope>
    <source>
        <strain evidence="1">Hsosn_3</strain>
        <tissue evidence="1">Leaf</tissue>
    </source>
</reference>
<gene>
    <name evidence="1" type="ORF">POM88_020935</name>
</gene>
<sequence>MNRVDAWVQWTLPKDDYIKINVRSFFTEDPLPNGNRSGISIIFRDDRGTIIRVRPEHRYVVRQLNSRKADKNTLLDITLINEESNRLAMYLAKHGAHYWTSMLSLNFKHEEDLEDAMNDGFIKDLAEDDANNIEQLDDIEIM</sequence>
<keyword evidence="2" id="KW-1185">Reference proteome</keyword>
<dbReference type="AlphaFoldDB" id="A0AAD8IFY9"/>
<organism evidence="1 2">
    <name type="scientific">Heracleum sosnowskyi</name>
    <dbReference type="NCBI Taxonomy" id="360622"/>
    <lineage>
        <taxon>Eukaryota</taxon>
        <taxon>Viridiplantae</taxon>
        <taxon>Streptophyta</taxon>
        <taxon>Embryophyta</taxon>
        <taxon>Tracheophyta</taxon>
        <taxon>Spermatophyta</taxon>
        <taxon>Magnoliopsida</taxon>
        <taxon>eudicotyledons</taxon>
        <taxon>Gunneridae</taxon>
        <taxon>Pentapetalae</taxon>
        <taxon>asterids</taxon>
        <taxon>campanulids</taxon>
        <taxon>Apiales</taxon>
        <taxon>Apiaceae</taxon>
        <taxon>Apioideae</taxon>
        <taxon>apioid superclade</taxon>
        <taxon>Tordylieae</taxon>
        <taxon>Tordyliinae</taxon>
        <taxon>Heracleum</taxon>
    </lineage>
</organism>
<evidence type="ECO:0000313" key="2">
    <source>
        <dbReference type="Proteomes" id="UP001237642"/>
    </source>
</evidence>
<evidence type="ECO:0000313" key="1">
    <source>
        <dbReference type="EMBL" id="KAK1383200.1"/>
    </source>
</evidence>
<dbReference type="Proteomes" id="UP001237642">
    <property type="component" value="Unassembled WGS sequence"/>
</dbReference>
<proteinExistence type="predicted"/>
<name>A0AAD8IFY9_9APIA</name>
<reference evidence="1" key="2">
    <citation type="submission" date="2023-05" db="EMBL/GenBank/DDBJ databases">
        <authorList>
            <person name="Schelkunov M.I."/>
        </authorList>
    </citation>
    <scope>NUCLEOTIDE SEQUENCE</scope>
    <source>
        <strain evidence="1">Hsosn_3</strain>
        <tissue evidence="1">Leaf</tissue>
    </source>
</reference>